<feature type="transmembrane region" description="Helical" evidence="1">
    <location>
        <begin position="6"/>
        <end position="23"/>
    </location>
</feature>
<organism evidence="2 3">
    <name type="scientific">Citrobacter amalonaticus</name>
    <dbReference type="NCBI Taxonomy" id="35703"/>
    <lineage>
        <taxon>Bacteria</taxon>
        <taxon>Pseudomonadati</taxon>
        <taxon>Pseudomonadota</taxon>
        <taxon>Gammaproteobacteria</taxon>
        <taxon>Enterobacterales</taxon>
        <taxon>Enterobacteriaceae</taxon>
        <taxon>Citrobacter</taxon>
    </lineage>
</organism>
<sequence length="47" mass="5777">MSTNVLFFILFYINALEFTFLAWKKWKGKISSQMSEFKMKKCDFYHK</sequence>
<gene>
    <name evidence="2" type="ORF">CITRO92_2463</name>
</gene>
<keyword evidence="1" id="KW-1133">Transmembrane helix</keyword>
<dbReference type="EMBL" id="LT556085">
    <property type="protein sequence ID" value="SAZ53673.1"/>
    <property type="molecule type" value="Genomic_DNA"/>
</dbReference>
<keyword evidence="1" id="KW-0472">Membrane</keyword>
<protein>
    <submittedName>
        <fullName evidence="2">Uncharacterized protein</fullName>
    </submittedName>
</protein>
<dbReference type="Proteomes" id="UP000245995">
    <property type="component" value="Chromosome CITRO92"/>
</dbReference>
<proteinExistence type="predicted"/>
<dbReference type="AlphaFoldDB" id="A0AAX2BIT9"/>
<accession>A0AAX2BIT9</accession>
<evidence type="ECO:0000313" key="3">
    <source>
        <dbReference type="Proteomes" id="UP000245995"/>
    </source>
</evidence>
<evidence type="ECO:0000256" key="1">
    <source>
        <dbReference type="SAM" id="Phobius"/>
    </source>
</evidence>
<keyword evidence="1" id="KW-0812">Transmembrane</keyword>
<reference evidence="2 3" key="1">
    <citation type="submission" date="2016-04" db="EMBL/GenBank/DDBJ databases">
        <authorList>
            <person name="Regsiter A."/>
            <person name="William W."/>
        </authorList>
    </citation>
    <scope>NUCLEOTIDE SEQUENCE [LARGE SCALE GENOMIC DNA]</scope>
    <source>
        <strain evidence="2 3">92</strain>
    </source>
</reference>
<name>A0AAX2BIT9_CITAM</name>
<evidence type="ECO:0000313" key="2">
    <source>
        <dbReference type="EMBL" id="SAZ53673.1"/>
    </source>
</evidence>